<dbReference type="EMBL" id="DSEE01000018">
    <property type="protein sequence ID" value="HER39637.1"/>
    <property type="molecule type" value="Genomic_DNA"/>
</dbReference>
<dbReference type="InterPro" id="IPR002686">
    <property type="entry name" value="Transposase_17"/>
</dbReference>
<protein>
    <submittedName>
        <fullName evidence="2">Transposase</fullName>
    </submittedName>
</protein>
<evidence type="ECO:0000313" key="2">
    <source>
        <dbReference type="EMBL" id="HER39637.1"/>
    </source>
</evidence>
<accession>A0A7C2MFB0</accession>
<evidence type="ECO:0000259" key="1">
    <source>
        <dbReference type="SMART" id="SM01321"/>
    </source>
</evidence>
<dbReference type="PANTHER" id="PTHR33360">
    <property type="entry name" value="TRANSPOSASE FOR INSERTION SEQUENCE ELEMENT IS200"/>
    <property type="match status" value="1"/>
</dbReference>
<dbReference type="SMART" id="SM01321">
    <property type="entry name" value="Y1_Tnp"/>
    <property type="match status" value="1"/>
</dbReference>
<organism evidence="2">
    <name type="scientific">Salinimicrobium catena</name>
    <dbReference type="NCBI Taxonomy" id="390640"/>
    <lineage>
        <taxon>Bacteria</taxon>
        <taxon>Pseudomonadati</taxon>
        <taxon>Bacteroidota</taxon>
        <taxon>Flavobacteriia</taxon>
        <taxon>Flavobacteriales</taxon>
        <taxon>Flavobacteriaceae</taxon>
        <taxon>Salinimicrobium</taxon>
    </lineage>
</organism>
<dbReference type="Pfam" id="PF01797">
    <property type="entry name" value="Y1_Tnp"/>
    <property type="match status" value="1"/>
</dbReference>
<dbReference type="GO" id="GO:0003677">
    <property type="term" value="F:DNA binding"/>
    <property type="evidence" value="ECO:0007669"/>
    <property type="project" value="InterPro"/>
</dbReference>
<comment type="caution">
    <text evidence="2">The sequence shown here is derived from an EMBL/GenBank/DDBJ whole genome shotgun (WGS) entry which is preliminary data.</text>
</comment>
<dbReference type="GO" id="GO:0004803">
    <property type="term" value="F:transposase activity"/>
    <property type="evidence" value="ECO:0007669"/>
    <property type="project" value="InterPro"/>
</dbReference>
<dbReference type="PANTHER" id="PTHR33360:SF2">
    <property type="entry name" value="TRANSPOSASE FOR INSERTION SEQUENCE ELEMENT IS200"/>
    <property type="match status" value="1"/>
</dbReference>
<feature type="domain" description="Transposase IS200-like" evidence="1">
    <location>
        <begin position="5"/>
        <end position="119"/>
    </location>
</feature>
<sequence length="153" mass="17946">MAGTFSQIYIQIIFAVDGRQSLIRPSWEAELFKYMKGLITQMEQKPLAINGEADHLHILLGVQPSCCLLDLVREIKNASNEYINTKNLLVPKFKWQEGFGAFSYSHSSLEIVIEYIQNQKELHKTLSFKEECQRILKEFRVDHKEEHLFEWVE</sequence>
<name>A0A7C2MFB0_9FLAO</name>
<dbReference type="InterPro" id="IPR036515">
    <property type="entry name" value="Transposase_17_sf"/>
</dbReference>
<proteinExistence type="predicted"/>
<dbReference type="SUPFAM" id="SSF143422">
    <property type="entry name" value="Transposase IS200-like"/>
    <property type="match status" value="1"/>
</dbReference>
<dbReference type="GO" id="GO:0006313">
    <property type="term" value="P:DNA transposition"/>
    <property type="evidence" value="ECO:0007669"/>
    <property type="project" value="InterPro"/>
</dbReference>
<reference evidence="2" key="1">
    <citation type="journal article" date="2020" name="mSystems">
        <title>Genome- and Community-Level Interaction Insights into Carbon Utilization and Element Cycling Functions of Hydrothermarchaeota in Hydrothermal Sediment.</title>
        <authorList>
            <person name="Zhou Z."/>
            <person name="Liu Y."/>
            <person name="Xu W."/>
            <person name="Pan J."/>
            <person name="Luo Z.H."/>
            <person name="Li M."/>
        </authorList>
    </citation>
    <scope>NUCLEOTIDE SEQUENCE [LARGE SCALE GENOMIC DNA]</scope>
    <source>
        <strain evidence="2">SpSt-1235</strain>
    </source>
</reference>
<dbReference type="AlphaFoldDB" id="A0A7C2MFB0"/>
<dbReference type="Gene3D" id="3.30.70.1290">
    <property type="entry name" value="Transposase IS200-like"/>
    <property type="match status" value="1"/>
</dbReference>
<dbReference type="Proteomes" id="UP000885753">
    <property type="component" value="Unassembled WGS sequence"/>
</dbReference>
<gene>
    <name evidence="2" type="ORF">ENO10_00275</name>
</gene>